<dbReference type="InterPro" id="IPR041616">
    <property type="entry name" value="PheRS_beta_core"/>
</dbReference>
<evidence type="ECO:0000256" key="11">
    <source>
        <dbReference type="ARBA" id="ARBA00022840"/>
    </source>
</evidence>
<dbReference type="NCBIfam" id="TIGR00471">
    <property type="entry name" value="pheT_arch"/>
    <property type="match status" value="1"/>
</dbReference>
<dbReference type="InterPro" id="IPR004531">
    <property type="entry name" value="Phe-tRNA-synth_IIc_bsu_arc_euk"/>
</dbReference>
<dbReference type="Gene3D" id="3.30.930.10">
    <property type="entry name" value="Bira Bifunctional Protein, Domain 2"/>
    <property type="match status" value="1"/>
</dbReference>
<dbReference type="Pfam" id="PF03484">
    <property type="entry name" value="B5"/>
    <property type="match status" value="1"/>
</dbReference>
<dbReference type="Pfam" id="PF18262">
    <property type="entry name" value="PhetRS_B1"/>
    <property type="match status" value="1"/>
</dbReference>
<comment type="cofactor">
    <cofactor evidence="1">
        <name>Mg(2+)</name>
        <dbReference type="ChEBI" id="CHEBI:18420"/>
    </cofactor>
</comment>
<dbReference type="SUPFAM" id="SSF46955">
    <property type="entry name" value="Putative DNA-binding domain"/>
    <property type="match status" value="2"/>
</dbReference>
<dbReference type="InterPro" id="IPR005146">
    <property type="entry name" value="B3/B4_tRNA-bd"/>
</dbReference>
<dbReference type="PROSITE" id="PS51483">
    <property type="entry name" value="B5"/>
    <property type="match status" value="1"/>
</dbReference>
<evidence type="ECO:0000313" key="18">
    <source>
        <dbReference type="EMBL" id="WFD44773.1"/>
    </source>
</evidence>
<reference evidence="18" key="1">
    <citation type="submission" date="2023-02" db="EMBL/GenBank/DDBJ databases">
        <title>Mating type loci evolution in Malassezia.</title>
        <authorList>
            <person name="Coelho M.A."/>
        </authorList>
    </citation>
    <scope>NUCLEOTIDE SEQUENCE</scope>
    <source>
        <strain evidence="18">CBS 14136</strain>
    </source>
</reference>
<dbReference type="InterPro" id="IPR005147">
    <property type="entry name" value="tRNA_synthase_B5-dom"/>
</dbReference>
<feature type="domain" description="B5" evidence="17">
    <location>
        <begin position="290"/>
        <end position="366"/>
    </location>
</feature>
<name>A0AAF0JFI5_9BASI</name>
<keyword evidence="10" id="KW-0547">Nucleotide-binding</keyword>
<dbReference type="InterPro" id="IPR045060">
    <property type="entry name" value="Phe-tRNA-ligase_IIc_bsu"/>
</dbReference>
<dbReference type="InterPro" id="IPR009061">
    <property type="entry name" value="DNA-bd_dom_put_sf"/>
</dbReference>
<sequence length="608" mass="68986">MPTVSVDKAQLLEQLGENYTTEQFDELCFQFGIELDDDTTEEVKGTDERPQFKIDIPANRYDLLCFEGILRALRIFLGKDQPPNYRLSKPSELLTMKLTPDTAKIRPYFSGAVLRNVRFTPESYKSFIDLQDKLHQNLARRRTLVSMGTHDLDTIEAPFTYEALAPESFKFAPLNRTDEFTGNQLMELYEKDQHLGKYLHIIRDSPVYPIIFDHQRRVMSMPPIINSNHSKITLDTRNVFLDVTALDKTKLDIVTNILVAMFSEYCAEPFSVEPIRVVYPDGREEIQPDLSPRRTSVRPSYVNRCTGLDHDASHIAHLLQRMGHSASPGGPDEVLVDVPVTRPDILQECDLMEDVAVAHGFDNLPKTFPATNSVGVPLAINQLSDIIRHQCAYAGWTETLPLILCSHDENFKYMNRIDDKNTAIVLGNPKTAEFQVVRTSLLPGILKTLRENKKHSLPMQVFEVSDIAFKDPSEKQRMSRNERHVGAVYCNKSADFEIVHGLLDKLMATLSIPHIHRNDNQADSGYYLKEDDNATYFPDRAAAIYLRRPKHPKSNESALDSLPSLRDALGDNQDVKVGTLGVLHPDVLHHFEISLPCSALEFNLEAFL</sequence>
<dbReference type="Pfam" id="PF17759">
    <property type="entry name" value="tRNA_synthFbeta"/>
    <property type="match status" value="1"/>
</dbReference>
<comment type="subunit">
    <text evidence="4">Tetramer of two alpha and two beta subunits.</text>
</comment>
<keyword evidence="19" id="KW-1185">Reference proteome</keyword>
<gene>
    <name evidence="18" type="primary">FRS1</name>
    <name evidence="18" type="ORF">MPSI1_003444</name>
</gene>
<keyword evidence="9" id="KW-0479">Metal-binding</keyword>
<dbReference type="GO" id="GO:0000287">
    <property type="term" value="F:magnesium ion binding"/>
    <property type="evidence" value="ECO:0007669"/>
    <property type="project" value="InterPro"/>
</dbReference>
<dbReference type="EC" id="6.1.1.20" evidence="5"/>
<accession>A0AAF0JFI5</accession>
<dbReference type="GO" id="GO:0009328">
    <property type="term" value="C:phenylalanine-tRNA ligase complex"/>
    <property type="evidence" value="ECO:0007669"/>
    <property type="project" value="TreeGrafter"/>
</dbReference>
<evidence type="ECO:0000256" key="8">
    <source>
        <dbReference type="ARBA" id="ARBA00022598"/>
    </source>
</evidence>
<dbReference type="SUPFAM" id="SSF55681">
    <property type="entry name" value="Class II aaRS and biotin synthetases"/>
    <property type="match status" value="1"/>
</dbReference>
<dbReference type="SMART" id="SM00873">
    <property type="entry name" value="B3_4"/>
    <property type="match status" value="1"/>
</dbReference>
<dbReference type="SMART" id="SM00874">
    <property type="entry name" value="B5"/>
    <property type="match status" value="1"/>
</dbReference>
<evidence type="ECO:0000256" key="9">
    <source>
        <dbReference type="ARBA" id="ARBA00022723"/>
    </source>
</evidence>
<dbReference type="SUPFAM" id="SSF56037">
    <property type="entry name" value="PheT/TilS domain"/>
    <property type="match status" value="1"/>
</dbReference>
<keyword evidence="11" id="KW-0067">ATP-binding</keyword>
<evidence type="ECO:0000256" key="13">
    <source>
        <dbReference type="ARBA" id="ARBA00022917"/>
    </source>
</evidence>
<dbReference type="AlphaFoldDB" id="A0AAF0JFI5"/>
<protein>
    <recommendedName>
        <fullName evidence="6">Phenylalanine--tRNA ligase beta subunit</fullName>
        <ecNumber evidence="5">6.1.1.20</ecNumber>
    </recommendedName>
    <alternativeName>
        <fullName evidence="15">Phenylalanyl-tRNA synthetase beta subunit</fullName>
    </alternativeName>
</protein>
<organism evidence="18 19">
    <name type="scientific">Malassezia psittaci</name>
    <dbReference type="NCBI Taxonomy" id="1821823"/>
    <lineage>
        <taxon>Eukaryota</taxon>
        <taxon>Fungi</taxon>
        <taxon>Dikarya</taxon>
        <taxon>Basidiomycota</taxon>
        <taxon>Ustilaginomycotina</taxon>
        <taxon>Malasseziomycetes</taxon>
        <taxon>Malasseziales</taxon>
        <taxon>Malasseziaceae</taxon>
        <taxon>Malassezia</taxon>
    </lineage>
</organism>
<dbReference type="CDD" id="cd00769">
    <property type="entry name" value="PheRS_beta_core"/>
    <property type="match status" value="1"/>
</dbReference>
<evidence type="ECO:0000256" key="16">
    <source>
        <dbReference type="ARBA" id="ARBA00049255"/>
    </source>
</evidence>
<evidence type="ECO:0000313" key="19">
    <source>
        <dbReference type="Proteomes" id="UP001214628"/>
    </source>
</evidence>
<evidence type="ECO:0000259" key="17">
    <source>
        <dbReference type="PROSITE" id="PS51483"/>
    </source>
</evidence>
<dbReference type="GO" id="GO:0005524">
    <property type="term" value="F:ATP binding"/>
    <property type="evidence" value="ECO:0007669"/>
    <property type="project" value="UniProtKB-KW"/>
</dbReference>
<dbReference type="InterPro" id="IPR045864">
    <property type="entry name" value="aa-tRNA-synth_II/BPL/LPL"/>
</dbReference>
<dbReference type="FunFam" id="3.30.56.10:FF:000006">
    <property type="entry name" value="Phenylalanyl-tRNA synthetase subunit beta"/>
    <property type="match status" value="1"/>
</dbReference>
<evidence type="ECO:0000256" key="12">
    <source>
        <dbReference type="ARBA" id="ARBA00022842"/>
    </source>
</evidence>
<dbReference type="InterPro" id="IPR040659">
    <property type="entry name" value="PhetRS_B1"/>
</dbReference>
<dbReference type="Proteomes" id="UP001214628">
    <property type="component" value="Chromosome 5"/>
</dbReference>
<dbReference type="GO" id="GO:0004826">
    <property type="term" value="F:phenylalanine-tRNA ligase activity"/>
    <property type="evidence" value="ECO:0007669"/>
    <property type="project" value="UniProtKB-EC"/>
</dbReference>
<dbReference type="FunFam" id="3.50.40.10:FF:000002">
    <property type="entry name" value="phenylalanine--tRNA ligase beta subunit"/>
    <property type="match status" value="1"/>
</dbReference>
<evidence type="ECO:0000256" key="7">
    <source>
        <dbReference type="ARBA" id="ARBA00022490"/>
    </source>
</evidence>
<dbReference type="Gene3D" id="3.30.56.10">
    <property type="match status" value="2"/>
</dbReference>
<proteinExistence type="inferred from homology"/>
<evidence type="ECO:0000256" key="14">
    <source>
        <dbReference type="ARBA" id="ARBA00023146"/>
    </source>
</evidence>
<dbReference type="Gene3D" id="3.50.40.10">
    <property type="entry name" value="Phenylalanyl-trna Synthetase, Chain B, domain 3"/>
    <property type="match status" value="1"/>
</dbReference>
<keyword evidence="14" id="KW-0030">Aminoacyl-tRNA synthetase</keyword>
<evidence type="ECO:0000256" key="15">
    <source>
        <dbReference type="ARBA" id="ARBA00033189"/>
    </source>
</evidence>
<comment type="catalytic activity">
    <reaction evidence="16">
        <text>tRNA(Phe) + L-phenylalanine + ATP = L-phenylalanyl-tRNA(Phe) + AMP + diphosphate + H(+)</text>
        <dbReference type="Rhea" id="RHEA:19413"/>
        <dbReference type="Rhea" id="RHEA-COMP:9668"/>
        <dbReference type="Rhea" id="RHEA-COMP:9699"/>
        <dbReference type="ChEBI" id="CHEBI:15378"/>
        <dbReference type="ChEBI" id="CHEBI:30616"/>
        <dbReference type="ChEBI" id="CHEBI:33019"/>
        <dbReference type="ChEBI" id="CHEBI:58095"/>
        <dbReference type="ChEBI" id="CHEBI:78442"/>
        <dbReference type="ChEBI" id="CHEBI:78531"/>
        <dbReference type="ChEBI" id="CHEBI:456215"/>
        <dbReference type="EC" id="6.1.1.20"/>
    </reaction>
</comment>
<keyword evidence="13" id="KW-0648">Protein biosynthesis</keyword>
<evidence type="ECO:0000256" key="6">
    <source>
        <dbReference type="ARBA" id="ARBA00017032"/>
    </source>
</evidence>
<comment type="subcellular location">
    <subcellularLocation>
        <location evidence="2">Cytoplasm</location>
    </subcellularLocation>
</comment>
<evidence type="ECO:0000256" key="5">
    <source>
        <dbReference type="ARBA" id="ARBA00012814"/>
    </source>
</evidence>
<evidence type="ECO:0000256" key="1">
    <source>
        <dbReference type="ARBA" id="ARBA00001946"/>
    </source>
</evidence>
<dbReference type="Pfam" id="PF03483">
    <property type="entry name" value="B3_4"/>
    <property type="match status" value="1"/>
</dbReference>
<comment type="similarity">
    <text evidence="3">Belongs to the phenylalanyl-tRNA synthetase beta subunit family. Type 2 subfamily.</text>
</comment>
<evidence type="ECO:0000256" key="3">
    <source>
        <dbReference type="ARBA" id="ARBA00007438"/>
    </source>
</evidence>
<evidence type="ECO:0000256" key="2">
    <source>
        <dbReference type="ARBA" id="ARBA00004496"/>
    </source>
</evidence>
<dbReference type="PANTHER" id="PTHR10947:SF0">
    <property type="entry name" value="PHENYLALANINE--TRNA LIGASE BETA SUBUNIT"/>
    <property type="match status" value="1"/>
</dbReference>
<keyword evidence="8 18" id="KW-0436">Ligase</keyword>
<evidence type="ECO:0000256" key="4">
    <source>
        <dbReference type="ARBA" id="ARBA00011209"/>
    </source>
</evidence>
<dbReference type="InterPro" id="IPR020825">
    <property type="entry name" value="Phe-tRNA_synthase-like_B3/B4"/>
</dbReference>
<keyword evidence="7" id="KW-0963">Cytoplasm</keyword>
<evidence type="ECO:0000256" key="10">
    <source>
        <dbReference type="ARBA" id="ARBA00022741"/>
    </source>
</evidence>
<dbReference type="GO" id="GO:0006432">
    <property type="term" value="P:phenylalanyl-tRNA aminoacylation"/>
    <property type="evidence" value="ECO:0007669"/>
    <property type="project" value="InterPro"/>
</dbReference>
<dbReference type="EMBL" id="CP118379">
    <property type="protein sequence ID" value="WFD44773.1"/>
    <property type="molecule type" value="Genomic_DNA"/>
</dbReference>
<dbReference type="GO" id="GO:0003723">
    <property type="term" value="F:RNA binding"/>
    <property type="evidence" value="ECO:0007669"/>
    <property type="project" value="InterPro"/>
</dbReference>
<dbReference type="PANTHER" id="PTHR10947">
    <property type="entry name" value="PHENYLALANYL-TRNA SYNTHETASE BETA CHAIN AND LEUCINE-RICH REPEAT-CONTAINING PROTEIN 47"/>
    <property type="match status" value="1"/>
</dbReference>
<keyword evidence="12" id="KW-0460">Magnesium</keyword>